<dbReference type="SUPFAM" id="SSF52141">
    <property type="entry name" value="Uracil-DNA glycosylase-like"/>
    <property type="match status" value="1"/>
</dbReference>
<gene>
    <name evidence="1" type="ORF">ERS852397_03146</name>
</gene>
<evidence type="ECO:0000313" key="2">
    <source>
        <dbReference type="Proteomes" id="UP000095517"/>
    </source>
</evidence>
<dbReference type="Gene3D" id="3.40.470.10">
    <property type="entry name" value="Uracil-DNA glycosylase-like domain"/>
    <property type="match status" value="1"/>
</dbReference>
<protein>
    <recommendedName>
        <fullName evidence="3">Uracil-DNA glycosylase</fullName>
    </recommendedName>
</protein>
<evidence type="ECO:0008006" key="3">
    <source>
        <dbReference type="Google" id="ProtNLM"/>
    </source>
</evidence>
<dbReference type="InterPro" id="IPR036895">
    <property type="entry name" value="Uracil-DNA_glycosylase-like_sf"/>
</dbReference>
<proteinExistence type="predicted"/>
<dbReference type="AlphaFoldDB" id="A0A174J9Z8"/>
<dbReference type="EMBL" id="CYZH01000021">
    <property type="protein sequence ID" value="CUO93960.1"/>
    <property type="molecule type" value="Genomic_DNA"/>
</dbReference>
<dbReference type="STRING" id="338188.ERS852397_03146"/>
<dbReference type="CDD" id="cd10035">
    <property type="entry name" value="UDG_like"/>
    <property type="match status" value="1"/>
</dbReference>
<sequence length="207" mass="24223">MDKIDIFIEELAQAESNSTLTNVYAGSSLQNEICRYNLSLYFHYMLKNNSHVILVRKASSYRGCRLFGIPFTCEDMFTQEWLPDLMGINLGYRIFSKDKPDRELSALTVWPKLKEWYNQYRTVPLLWNICPFHPHKENNDKSNRTPYVQEIMAGKEFLIKLLDLFEIKHIGSIGRKAEKAIKGMKHETFYLRHPAHNGSNVFGKNIK</sequence>
<organism evidence="1 2">
    <name type="scientific">Bacteroides finegoldii</name>
    <dbReference type="NCBI Taxonomy" id="338188"/>
    <lineage>
        <taxon>Bacteria</taxon>
        <taxon>Pseudomonadati</taxon>
        <taxon>Bacteroidota</taxon>
        <taxon>Bacteroidia</taxon>
        <taxon>Bacteroidales</taxon>
        <taxon>Bacteroidaceae</taxon>
        <taxon>Bacteroides</taxon>
    </lineage>
</organism>
<name>A0A174J9Z8_9BACE</name>
<accession>A0A174J9Z8</accession>
<reference evidence="1 2" key="1">
    <citation type="submission" date="2015-09" db="EMBL/GenBank/DDBJ databases">
        <authorList>
            <consortium name="Pathogen Informatics"/>
        </authorList>
    </citation>
    <scope>NUCLEOTIDE SEQUENCE [LARGE SCALE GENOMIC DNA]</scope>
    <source>
        <strain evidence="1 2">2789STDY5608840</strain>
    </source>
</reference>
<evidence type="ECO:0000313" key="1">
    <source>
        <dbReference type="EMBL" id="CUO93960.1"/>
    </source>
</evidence>
<dbReference type="RefSeq" id="WP_022274771.1">
    <property type="nucleotide sequence ID" value="NZ_CABIXA010000021.1"/>
</dbReference>
<dbReference type="Proteomes" id="UP000095517">
    <property type="component" value="Unassembled WGS sequence"/>
</dbReference>